<dbReference type="OrthoDB" id="9782395at2"/>
<dbReference type="GO" id="GO:0000270">
    <property type="term" value="P:peptidoglycan metabolic process"/>
    <property type="evidence" value="ECO:0007669"/>
    <property type="project" value="TreeGrafter"/>
</dbReference>
<dbReference type="Proteomes" id="UP000294743">
    <property type="component" value="Unassembled WGS sequence"/>
</dbReference>
<feature type="transmembrane region" description="Helical" evidence="1">
    <location>
        <begin position="6"/>
        <end position="22"/>
    </location>
</feature>
<dbReference type="CDD" id="cd06259">
    <property type="entry name" value="YdcF-like"/>
    <property type="match status" value="1"/>
</dbReference>
<dbReference type="Pfam" id="PF02698">
    <property type="entry name" value="DUF218"/>
    <property type="match status" value="1"/>
</dbReference>
<keyword evidence="1" id="KW-0472">Membrane</keyword>
<evidence type="ECO:0000313" key="4">
    <source>
        <dbReference type="Proteomes" id="UP000294743"/>
    </source>
</evidence>
<reference evidence="3 4" key="1">
    <citation type="submission" date="2019-03" db="EMBL/GenBank/DDBJ databases">
        <title>Genomic Encyclopedia of Type Strains, Phase IV (KMG-IV): sequencing the most valuable type-strain genomes for metagenomic binning, comparative biology and taxonomic classification.</title>
        <authorList>
            <person name="Goeker M."/>
        </authorList>
    </citation>
    <scope>NUCLEOTIDE SEQUENCE [LARGE SCALE GENOMIC DNA]</scope>
    <source>
        <strain evidence="3 4">DSM 28867</strain>
    </source>
</reference>
<name>A0A4V3G917_9FIRM</name>
<dbReference type="Gene3D" id="3.40.50.620">
    <property type="entry name" value="HUPs"/>
    <property type="match status" value="1"/>
</dbReference>
<feature type="transmembrane region" description="Helical" evidence="1">
    <location>
        <begin position="100"/>
        <end position="120"/>
    </location>
</feature>
<evidence type="ECO:0000313" key="3">
    <source>
        <dbReference type="EMBL" id="TDW25124.1"/>
    </source>
</evidence>
<feature type="transmembrane region" description="Helical" evidence="1">
    <location>
        <begin position="330"/>
        <end position="349"/>
    </location>
</feature>
<organism evidence="3 4">
    <name type="scientific">Breznakia blatticola</name>
    <dbReference type="NCBI Taxonomy" id="1754012"/>
    <lineage>
        <taxon>Bacteria</taxon>
        <taxon>Bacillati</taxon>
        <taxon>Bacillota</taxon>
        <taxon>Erysipelotrichia</taxon>
        <taxon>Erysipelotrichales</taxon>
        <taxon>Erysipelotrichaceae</taxon>
        <taxon>Breznakia</taxon>
    </lineage>
</organism>
<dbReference type="GO" id="GO:0005886">
    <property type="term" value="C:plasma membrane"/>
    <property type="evidence" value="ECO:0007669"/>
    <property type="project" value="TreeGrafter"/>
</dbReference>
<dbReference type="InterPro" id="IPR003848">
    <property type="entry name" value="DUF218"/>
</dbReference>
<keyword evidence="1" id="KW-0812">Transmembrane</keyword>
<proteinExistence type="predicted"/>
<dbReference type="PANTHER" id="PTHR30336:SF18">
    <property type="entry name" value="MEMBRANE PROTEIN"/>
    <property type="match status" value="1"/>
</dbReference>
<dbReference type="InterPro" id="IPR014729">
    <property type="entry name" value="Rossmann-like_a/b/a_fold"/>
</dbReference>
<dbReference type="RefSeq" id="WP_134168398.1">
    <property type="nucleotide sequence ID" value="NZ_SODD01000006.1"/>
</dbReference>
<keyword evidence="1" id="KW-1133">Transmembrane helix</keyword>
<dbReference type="GO" id="GO:0043164">
    <property type="term" value="P:Gram-negative-bacterium-type cell wall biogenesis"/>
    <property type="evidence" value="ECO:0007669"/>
    <property type="project" value="TreeGrafter"/>
</dbReference>
<accession>A0A4V3G917</accession>
<dbReference type="InterPro" id="IPR051599">
    <property type="entry name" value="Cell_Envelope_Assoc"/>
</dbReference>
<feature type="domain" description="DUF218" evidence="2">
    <location>
        <begin position="167"/>
        <end position="297"/>
    </location>
</feature>
<evidence type="ECO:0000259" key="2">
    <source>
        <dbReference type="Pfam" id="PF02698"/>
    </source>
</evidence>
<feature type="transmembrane region" description="Helical" evidence="1">
    <location>
        <begin position="31"/>
        <end position="49"/>
    </location>
</feature>
<protein>
    <submittedName>
        <fullName evidence="3">Uncharacterized SAM-binding protein YcdF (DUF218 family)</fullName>
    </submittedName>
</protein>
<keyword evidence="4" id="KW-1185">Reference proteome</keyword>
<gene>
    <name evidence="3" type="ORF">EDD63_10665</name>
</gene>
<feature type="transmembrane region" description="Helical" evidence="1">
    <location>
        <begin position="132"/>
        <end position="157"/>
    </location>
</feature>
<dbReference type="AlphaFoldDB" id="A0A4V3G917"/>
<feature type="transmembrane region" description="Helical" evidence="1">
    <location>
        <begin position="55"/>
        <end position="88"/>
    </location>
</feature>
<dbReference type="PANTHER" id="PTHR30336">
    <property type="entry name" value="INNER MEMBRANE PROTEIN, PROBABLE PERMEASE"/>
    <property type="match status" value="1"/>
</dbReference>
<dbReference type="EMBL" id="SODD01000006">
    <property type="protein sequence ID" value="TDW25124.1"/>
    <property type="molecule type" value="Genomic_DNA"/>
</dbReference>
<evidence type="ECO:0000256" key="1">
    <source>
        <dbReference type="SAM" id="Phobius"/>
    </source>
</evidence>
<comment type="caution">
    <text evidence="3">The sequence shown here is derived from an EMBL/GenBank/DDBJ whole genome shotgun (WGS) entry which is preliminary data.</text>
</comment>
<sequence length="350" mass="39629">MQDYLYIITIASIVIFLISWLFDRRKITNGFLFNVAIGFSCISFVSLGGEYTLPVFTFIGSAGLLFIFAYLTFGIVALMIAAIINGIILIFKEGRGLMNLFVLFFGIGILVALIFASINFRDHTMSQIQGSIILYGWFVIFYFLINLANYFMSSLLYSVYKPRLNKDYIIVLGAGLINGETPTPLLARRIDKAITLYFAHVNKKKNRKIPKLIMSGGQGSDEKVSEADAMATYAREHGVPREDIIIENKSRNTKENMMYSKMKIEERSKGKYEVVFATSNYHVMRSGMLARKVGLNAQGIGSRTPFYFWFGASLREFMAILYMYKWAHIAVLILGLIGVIALYIIEMLFA</sequence>